<sequence>MTETRTPPTDLLGEWAFQRRIDDRAGRRRGTVQGRMRLLEQPDGRVLWQEKGELRWPGSDPLPVQRTLYVVPREDDEDAWMVTFADGRDFHPWRPGEVVEHPCNADLYRGLVHPPTPGSRGWSVMWECTGPDKDYSMTTLVRPA</sequence>
<reference evidence="2 3" key="1">
    <citation type="submission" date="2019-06" db="EMBL/GenBank/DDBJ databases">
        <title>Sequencing the genomes of 1000 actinobacteria strains.</title>
        <authorList>
            <person name="Klenk H.-P."/>
        </authorList>
    </citation>
    <scope>NUCLEOTIDE SEQUENCE [LARGE SCALE GENOMIC DNA]</scope>
    <source>
        <strain evidence="2 3">DSM 18607</strain>
    </source>
</reference>
<protein>
    <recommendedName>
        <fullName evidence="1">DUF6314 domain-containing protein</fullName>
    </recommendedName>
</protein>
<dbReference type="Pfam" id="PF19834">
    <property type="entry name" value="DUF6314"/>
    <property type="match status" value="1"/>
</dbReference>
<name>A0A542E407_9MICO</name>
<proteinExistence type="predicted"/>
<keyword evidence="3" id="KW-1185">Reference proteome</keyword>
<dbReference type="EMBL" id="VFMN01000001">
    <property type="protein sequence ID" value="TQJ10029.1"/>
    <property type="molecule type" value="Genomic_DNA"/>
</dbReference>
<dbReference type="AlphaFoldDB" id="A0A542E407"/>
<gene>
    <name evidence="2" type="ORF">FB458_3147</name>
</gene>
<dbReference type="RefSeq" id="WP_141849306.1">
    <property type="nucleotide sequence ID" value="NZ_BAAAPR010000001.1"/>
</dbReference>
<feature type="domain" description="DUF6314" evidence="1">
    <location>
        <begin position="11"/>
        <end position="141"/>
    </location>
</feature>
<evidence type="ECO:0000313" key="2">
    <source>
        <dbReference type="EMBL" id="TQJ10029.1"/>
    </source>
</evidence>
<dbReference type="InterPro" id="IPR045632">
    <property type="entry name" value="DUF6314"/>
</dbReference>
<comment type="caution">
    <text evidence="2">The sequence shown here is derived from an EMBL/GenBank/DDBJ whole genome shotgun (WGS) entry which is preliminary data.</text>
</comment>
<organism evidence="2 3">
    <name type="scientific">Lapillicoccus jejuensis</name>
    <dbReference type="NCBI Taxonomy" id="402171"/>
    <lineage>
        <taxon>Bacteria</taxon>
        <taxon>Bacillati</taxon>
        <taxon>Actinomycetota</taxon>
        <taxon>Actinomycetes</taxon>
        <taxon>Micrococcales</taxon>
        <taxon>Intrasporangiaceae</taxon>
        <taxon>Lapillicoccus</taxon>
    </lineage>
</organism>
<dbReference type="OrthoDB" id="3296280at2"/>
<evidence type="ECO:0000313" key="3">
    <source>
        <dbReference type="Proteomes" id="UP000317893"/>
    </source>
</evidence>
<accession>A0A542E407</accession>
<dbReference type="Proteomes" id="UP000317893">
    <property type="component" value="Unassembled WGS sequence"/>
</dbReference>
<evidence type="ECO:0000259" key="1">
    <source>
        <dbReference type="Pfam" id="PF19834"/>
    </source>
</evidence>